<evidence type="ECO:0000313" key="4">
    <source>
        <dbReference type="Proteomes" id="UP001163846"/>
    </source>
</evidence>
<comment type="caution">
    <text evidence="3">The sequence shown here is derived from an EMBL/GenBank/DDBJ whole genome shotgun (WGS) entry which is preliminary data.</text>
</comment>
<keyword evidence="2" id="KW-0732">Signal</keyword>
<keyword evidence="4" id="KW-1185">Reference proteome</keyword>
<feature type="compositionally biased region" description="Polar residues" evidence="1">
    <location>
        <begin position="32"/>
        <end position="57"/>
    </location>
</feature>
<organism evidence="3 4">
    <name type="scientific">Lentinula raphanica</name>
    <dbReference type="NCBI Taxonomy" id="153919"/>
    <lineage>
        <taxon>Eukaryota</taxon>
        <taxon>Fungi</taxon>
        <taxon>Dikarya</taxon>
        <taxon>Basidiomycota</taxon>
        <taxon>Agaricomycotina</taxon>
        <taxon>Agaricomycetes</taxon>
        <taxon>Agaricomycetidae</taxon>
        <taxon>Agaricales</taxon>
        <taxon>Marasmiineae</taxon>
        <taxon>Omphalotaceae</taxon>
        <taxon>Lentinula</taxon>
    </lineage>
</organism>
<proteinExistence type="predicted"/>
<protein>
    <recommendedName>
        <fullName evidence="5">Secreted protein</fullName>
    </recommendedName>
</protein>
<feature type="signal peptide" evidence="2">
    <location>
        <begin position="1"/>
        <end position="24"/>
    </location>
</feature>
<sequence length="250" mass="27274">MRLNTGFVFCALVCLSTILHPACGSPVPPSNGMRTPSLMSDNGSETDSGSNADPETQSRTVRVFGIIQPDPSDPPVEVHVNFDFLKSCLVQGLTPYATSKLGIDDPIIDTNNFHDRGELPIPLRKRILSAGRGEVDFMFSFTSSPRLDFAGFASLTIVYDVHTSEPLADRSSIRMLSWKVPFPPGDTPDDITHGIVNQVPHVDDILRIGPGISDLRFTNPDPFDRLKVGPVRRIRRIAAPATNNGGAHHH</sequence>
<accession>A0AA38PF87</accession>
<feature type="region of interest" description="Disordered" evidence="1">
    <location>
        <begin position="30"/>
        <end position="57"/>
    </location>
</feature>
<dbReference type="AlphaFoldDB" id="A0AA38PF87"/>
<dbReference type="EMBL" id="MU806027">
    <property type="protein sequence ID" value="KAJ3841818.1"/>
    <property type="molecule type" value="Genomic_DNA"/>
</dbReference>
<evidence type="ECO:0008006" key="5">
    <source>
        <dbReference type="Google" id="ProtNLM"/>
    </source>
</evidence>
<evidence type="ECO:0000256" key="1">
    <source>
        <dbReference type="SAM" id="MobiDB-lite"/>
    </source>
</evidence>
<feature type="chain" id="PRO_5041382177" description="Secreted protein" evidence="2">
    <location>
        <begin position="25"/>
        <end position="250"/>
    </location>
</feature>
<reference evidence="3" key="1">
    <citation type="submission" date="2022-08" db="EMBL/GenBank/DDBJ databases">
        <authorList>
            <consortium name="DOE Joint Genome Institute"/>
            <person name="Min B."/>
            <person name="Riley R."/>
            <person name="Sierra-Patev S."/>
            <person name="Naranjo-Ortiz M."/>
            <person name="Looney B."/>
            <person name="Konkel Z."/>
            <person name="Slot J.C."/>
            <person name="Sakamoto Y."/>
            <person name="Steenwyk J.L."/>
            <person name="Rokas A."/>
            <person name="Carro J."/>
            <person name="Camarero S."/>
            <person name="Ferreira P."/>
            <person name="Molpeceres G."/>
            <person name="Ruiz-Duenas F.J."/>
            <person name="Serrano A."/>
            <person name="Henrissat B."/>
            <person name="Drula E."/>
            <person name="Hughes K.W."/>
            <person name="Mata J.L."/>
            <person name="Ishikawa N.K."/>
            <person name="Vargas-Isla R."/>
            <person name="Ushijima S."/>
            <person name="Smith C.A."/>
            <person name="Ahrendt S."/>
            <person name="Andreopoulos W."/>
            <person name="He G."/>
            <person name="Labutti K."/>
            <person name="Lipzen A."/>
            <person name="Ng V."/>
            <person name="Sandor L."/>
            <person name="Barry K."/>
            <person name="Martinez A.T."/>
            <person name="Xiao Y."/>
            <person name="Gibbons J.G."/>
            <person name="Terashima K."/>
            <person name="Hibbett D.S."/>
            <person name="Grigoriev I.V."/>
        </authorList>
    </citation>
    <scope>NUCLEOTIDE SEQUENCE</scope>
    <source>
        <strain evidence="3">TFB9207</strain>
    </source>
</reference>
<gene>
    <name evidence="3" type="ORF">F5878DRAFT_443859</name>
</gene>
<dbReference type="Proteomes" id="UP001163846">
    <property type="component" value="Unassembled WGS sequence"/>
</dbReference>
<name>A0AA38PF87_9AGAR</name>
<evidence type="ECO:0000313" key="3">
    <source>
        <dbReference type="EMBL" id="KAJ3841818.1"/>
    </source>
</evidence>
<evidence type="ECO:0000256" key="2">
    <source>
        <dbReference type="SAM" id="SignalP"/>
    </source>
</evidence>